<gene>
    <name evidence="2" type="ORF">VNO80_28858</name>
</gene>
<keyword evidence="3" id="KW-1185">Reference proteome</keyword>
<dbReference type="AlphaFoldDB" id="A0AAN9LB58"/>
<proteinExistence type="predicted"/>
<evidence type="ECO:0008006" key="4">
    <source>
        <dbReference type="Google" id="ProtNLM"/>
    </source>
</evidence>
<name>A0AAN9LB58_PHACN</name>
<reference evidence="2 3" key="1">
    <citation type="submission" date="2024-01" db="EMBL/GenBank/DDBJ databases">
        <title>The genomes of 5 underutilized Papilionoideae crops provide insights into root nodulation and disease resistanc.</title>
        <authorList>
            <person name="Jiang F."/>
        </authorList>
    </citation>
    <scope>NUCLEOTIDE SEQUENCE [LARGE SCALE GENOMIC DNA]</scope>
    <source>
        <strain evidence="2">JINMINGXINNONG_FW02</strain>
        <tissue evidence="2">Leaves</tissue>
    </source>
</reference>
<sequence>MTDEKMDFSKLFLSDDDDDMFYIDMHIVLEVLDEDDDCDFLVSKIKVLILAAKILKIEWPKLQFINLHSLCSCFWLPLVLCNKLLLQMGVNAKRTKTVADFVVIAQVALRCVLVDIAFAIAILQKWMYNTTNPSSQYALLGFGYNGNYE</sequence>
<accession>A0AAN9LB58</accession>
<feature type="transmembrane region" description="Helical" evidence="1">
    <location>
        <begin position="98"/>
        <end position="123"/>
    </location>
</feature>
<evidence type="ECO:0000313" key="2">
    <source>
        <dbReference type="EMBL" id="KAK7332111.1"/>
    </source>
</evidence>
<keyword evidence="1" id="KW-1133">Transmembrane helix</keyword>
<comment type="caution">
    <text evidence="2">The sequence shown here is derived from an EMBL/GenBank/DDBJ whole genome shotgun (WGS) entry which is preliminary data.</text>
</comment>
<protein>
    <recommendedName>
        <fullName evidence="4">Transmembrane protein</fullName>
    </recommendedName>
</protein>
<dbReference type="EMBL" id="JAYMYR010000011">
    <property type="protein sequence ID" value="KAK7332111.1"/>
    <property type="molecule type" value="Genomic_DNA"/>
</dbReference>
<organism evidence="2 3">
    <name type="scientific">Phaseolus coccineus</name>
    <name type="common">Scarlet runner bean</name>
    <name type="synonym">Phaseolus multiflorus</name>
    <dbReference type="NCBI Taxonomy" id="3886"/>
    <lineage>
        <taxon>Eukaryota</taxon>
        <taxon>Viridiplantae</taxon>
        <taxon>Streptophyta</taxon>
        <taxon>Embryophyta</taxon>
        <taxon>Tracheophyta</taxon>
        <taxon>Spermatophyta</taxon>
        <taxon>Magnoliopsida</taxon>
        <taxon>eudicotyledons</taxon>
        <taxon>Gunneridae</taxon>
        <taxon>Pentapetalae</taxon>
        <taxon>rosids</taxon>
        <taxon>fabids</taxon>
        <taxon>Fabales</taxon>
        <taxon>Fabaceae</taxon>
        <taxon>Papilionoideae</taxon>
        <taxon>50 kb inversion clade</taxon>
        <taxon>NPAAA clade</taxon>
        <taxon>indigoferoid/millettioid clade</taxon>
        <taxon>Phaseoleae</taxon>
        <taxon>Phaseolus</taxon>
    </lineage>
</organism>
<keyword evidence="1" id="KW-0472">Membrane</keyword>
<evidence type="ECO:0000313" key="3">
    <source>
        <dbReference type="Proteomes" id="UP001374584"/>
    </source>
</evidence>
<evidence type="ECO:0000256" key="1">
    <source>
        <dbReference type="SAM" id="Phobius"/>
    </source>
</evidence>
<dbReference type="Proteomes" id="UP001374584">
    <property type="component" value="Unassembled WGS sequence"/>
</dbReference>
<keyword evidence="1" id="KW-0812">Transmembrane</keyword>